<dbReference type="InterPro" id="IPR000408">
    <property type="entry name" value="Reg_chr_condens"/>
</dbReference>
<gene>
    <name evidence="3" type="ORF">M0811_06458</name>
</gene>
<dbReference type="PROSITE" id="PS50097">
    <property type="entry name" value="BTB"/>
    <property type="match status" value="1"/>
</dbReference>
<accession>A0A9Q0LP84</accession>
<evidence type="ECO:0000313" key="4">
    <source>
        <dbReference type="Proteomes" id="UP001149090"/>
    </source>
</evidence>
<dbReference type="InterPro" id="IPR051553">
    <property type="entry name" value="Ran_GTPase-activating"/>
</dbReference>
<dbReference type="PANTHER" id="PTHR45982">
    <property type="entry name" value="REGULATOR OF CHROMOSOME CONDENSATION"/>
    <property type="match status" value="1"/>
</dbReference>
<dbReference type="PANTHER" id="PTHR45982:SF1">
    <property type="entry name" value="REGULATOR OF CHROMOSOME CONDENSATION"/>
    <property type="match status" value="1"/>
</dbReference>
<dbReference type="SUPFAM" id="SSF50985">
    <property type="entry name" value="RCC1/BLIP-II"/>
    <property type="match status" value="1"/>
</dbReference>
<dbReference type="SMART" id="SM00225">
    <property type="entry name" value="BTB"/>
    <property type="match status" value="1"/>
</dbReference>
<organism evidence="3 4">
    <name type="scientific">Anaeramoeba ignava</name>
    <name type="common">Anaerobic marine amoeba</name>
    <dbReference type="NCBI Taxonomy" id="1746090"/>
    <lineage>
        <taxon>Eukaryota</taxon>
        <taxon>Metamonada</taxon>
        <taxon>Anaeramoebidae</taxon>
        <taxon>Anaeramoeba</taxon>
    </lineage>
</organism>
<dbReference type="AlphaFoldDB" id="A0A9Q0LP84"/>
<dbReference type="Gene3D" id="3.30.710.10">
    <property type="entry name" value="Potassium Channel Kv1.1, Chain A"/>
    <property type="match status" value="1"/>
</dbReference>
<comment type="caution">
    <text evidence="3">The sequence shown here is derived from an EMBL/GenBank/DDBJ whole genome shotgun (WGS) entry which is preliminary data.</text>
</comment>
<dbReference type="InterPro" id="IPR000210">
    <property type="entry name" value="BTB/POZ_dom"/>
</dbReference>
<reference evidence="3" key="1">
    <citation type="submission" date="2022-10" db="EMBL/GenBank/DDBJ databases">
        <title>Novel sulphate-reducing endosymbionts in the free-living metamonad Anaeramoeba.</title>
        <authorList>
            <person name="Jerlstrom-Hultqvist J."/>
            <person name="Cepicka I."/>
            <person name="Gallot-Lavallee L."/>
            <person name="Salas-Leiva D."/>
            <person name="Curtis B.A."/>
            <person name="Zahonova K."/>
            <person name="Pipaliya S."/>
            <person name="Dacks J."/>
            <person name="Roger A.J."/>
        </authorList>
    </citation>
    <scope>NUCLEOTIDE SEQUENCE</scope>
    <source>
        <strain evidence="3">BMAN</strain>
    </source>
</reference>
<protein>
    <recommendedName>
        <fullName evidence="2">BTB domain-containing protein</fullName>
    </recommendedName>
</protein>
<dbReference type="SUPFAM" id="SSF54695">
    <property type="entry name" value="POZ domain"/>
    <property type="match status" value="1"/>
</dbReference>
<feature type="domain" description="BTB" evidence="2">
    <location>
        <begin position="450"/>
        <end position="517"/>
    </location>
</feature>
<evidence type="ECO:0000259" key="2">
    <source>
        <dbReference type="PROSITE" id="PS50097"/>
    </source>
</evidence>
<dbReference type="Gene3D" id="2.130.10.30">
    <property type="entry name" value="Regulator of chromosome condensation 1/beta-lactamase-inhibitor protein II"/>
    <property type="match status" value="1"/>
</dbReference>
<dbReference type="PROSITE" id="PS00626">
    <property type="entry name" value="RCC1_2"/>
    <property type="match status" value="1"/>
</dbReference>
<dbReference type="PROSITE" id="PS50012">
    <property type="entry name" value="RCC1_3"/>
    <property type="match status" value="1"/>
</dbReference>
<dbReference type="EMBL" id="JAPDFW010000061">
    <property type="protein sequence ID" value="KAJ5076458.1"/>
    <property type="molecule type" value="Genomic_DNA"/>
</dbReference>
<feature type="repeat" description="RCC1" evidence="1">
    <location>
        <begin position="184"/>
        <end position="235"/>
    </location>
</feature>
<proteinExistence type="predicted"/>
<dbReference type="InterPro" id="IPR009091">
    <property type="entry name" value="RCC1/BLIP-II"/>
</dbReference>
<evidence type="ECO:0000313" key="3">
    <source>
        <dbReference type="EMBL" id="KAJ5076458.1"/>
    </source>
</evidence>
<dbReference type="Proteomes" id="UP001149090">
    <property type="component" value="Unassembled WGS sequence"/>
</dbReference>
<keyword evidence="4" id="KW-1185">Reference proteome</keyword>
<evidence type="ECO:0000256" key="1">
    <source>
        <dbReference type="PROSITE-ProRule" id="PRU00235"/>
    </source>
</evidence>
<name>A0A9Q0LP84_ANAIG</name>
<sequence length="559" mass="65247">MNEIFLINQRDINKKTTIQLNIEGEIKEISSGTIGTLILTTTGKVYEYHEKKVKLKFDEAKKARVAFSHFLILKEDGNVYGYGRNRSAYLPPKNGDTKEFTEPIKLPFFEENGIEIIDICVGCCQCYYLSKNYTLYASGHNSRSELGLEERKSEVYPPQVVALNVKRLFSDDYSFFFFYEDFNQNFFASGENGTGQLGIGSPDSPKIPQIVPDLCNKKVITISCGYQHSIAIIEEENGNQDKPFHQIWIAGGPFKTDYKFRKIERFEERRVISVTSHCWDGCLLTDRGEIYDYNKNRDFENEIKPEYLNPISYINNYRIEFGISSLIYQAAEDFILIEDLQKLLENQEMTDFQIQGIDGSIHKAHQLIVQTRFCRSKKTSIEKITQCLSQKTKKEIQSFLQFVYTGKTLYFKEISEIGKELGIENINEKFGGSRKVRKSIIKLFSDEETKDFAIVVKDKEIRVHKIILLARSDLFRGMFLSVVDDFSNKVSDYSQRSFKQIYSIIRILYFDQIDSQTDSKTINDFQDVIDYYQLNPRMRELIKNRNEKMNRRKFKQKEK</sequence>
<dbReference type="InterPro" id="IPR011333">
    <property type="entry name" value="SKP1/BTB/POZ_sf"/>
</dbReference>
<dbReference type="Pfam" id="PF00415">
    <property type="entry name" value="RCC1"/>
    <property type="match status" value="1"/>
</dbReference>
<dbReference type="Pfam" id="PF00651">
    <property type="entry name" value="BTB"/>
    <property type="match status" value="1"/>
</dbReference>